<feature type="compositionally biased region" description="Basic and acidic residues" evidence="1">
    <location>
        <begin position="86"/>
        <end position="107"/>
    </location>
</feature>
<dbReference type="PANTHER" id="PTHR31551:SF1">
    <property type="entry name" value="COILED-COIL DOMAIN-CONTAINING PROTEIN 12"/>
    <property type="match status" value="1"/>
</dbReference>
<dbReference type="PANTHER" id="PTHR31551">
    <property type="entry name" value="PRE-MRNA-SPLICING FACTOR CWF18"/>
    <property type="match status" value="1"/>
</dbReference>
<dbReference type="EMBL" id="JBBJBU010000010">
    <property type="protein sequence ID" value="KAK7203828.1"/>
    <property type="molecule type" value="Genomic_DNA"/>
</dbReference>
<comment type="caution">
    <text evidence="2">The sequence shown here is derived from an EMBL/GenBank/DDBJ whole genome shotgun (WGS) entry which is preliminary data.</text>
</comment>
<feature type="region of interest" description="Disordered" evidence="1">
    <location>
        <begin position="19"/>
        <end position="140"/>
    </location>
</feature>
<dbReference type="InterPro" id="IPR013169">
    <property type="entry name" value="mRNA_splic_Cwf18-like"/>
</dbReference>
<gene>
    <name evidence="2" type="ORF">BZA70DRAFT_61766</name>
</gene>
<reference evidence="2 3" key="1">
    <citation type="submission" date="2024-03" db="EMBL/GenBank/DDBJ databases">
        <title>Genome-scale model development and genomic sequencing of the oleaginous clade Lipomyces.</title>
        <authorList>
            <consortium name="Lawrence Berkeley National Laboratory"/>
            <person name="Czajka J.J."/>
            <person name="Han Y."/>
            <person name="Kim J."/>
            <person name="Mondo S.J."/>
            <person name="Hofstad B.A."/>
            <person name="Robles A."/>
            <person name="Haridas S."/>
            <person name="Riley R."/>
            <person name="LaButti K."/>
            <person name="Pangilinan J."/>
            <person name="Andreopoulos W."/>
            <person name="Lipzen A."/>
            <person name="Yan J."/>
            <person name="Wang M."/>
            <person name="Ng V."/>
            <person name="Grigoriev I.V."/>
            <person name="Spatafora J.W."/>
            <person name="Magnuson J.K."/>
            <person name="Baker S.E."/>
            <person name="Pomraning K.R."/>
        </authorList>
    </citation>
    <scope>NUCLEOTIDE SEQUENCE [LARGE SCALE GENOMIC DNA]</scope>
    <source>
        <strain evidence="2 3">Phaff 52-87</strain>
    </source>
</reference>
<proteinExistence type="predicted"/>
<evidence type="ECO:0000256" key="1">
    <source>
        <dbReference type="SAM" id="MobiDB-lite"/>
    </source>
</evidence>
<protein>
    <submittedName>
        <fullName evidence="2">mRNA splicing factor</fullName>
    </submittedName>
</protein>
<sequence>MSSLDSQALSRKERLAQLRNLKRKREGEEQKVDGEEDTVVRGDEKDGGEVGDTASILSRRNYDPEARAPKQGFFEPPTMTEPTVEEEAKRIEREGLGEHSSEEKPEANSDDNNNSEGEEGEESTAAQSELDVSSLRPRAANWDIKRQIASKLEILQRQTDVAINRIVRERVRSASPGASAIPAGVDLNKAMDKIEAGSAQ</sequence>
<organism evidence="2 3">
    <name type="scientific">Myxozyma melibiosi</name>
    <dbReference type="NCBI Taxonomy" id="54550"/>
    <lineage>
        <taxon>Eukaryota</taxon>
        <taxon>Fungi</taxon>
        <taxon>Dikarya</taxon>
        <taxon>Ascomycota</taxon>
        <taxon>Saccharomycotina</taxon>
        <taxon>Lipomycetes</taxon>
        <taxon>Lipomycetales</taxon>
        <taxon>Lipomycetaceae</taxon>
        <taxon>Myxozyma</taxon>
    </lineage>
</organism>
<dbReference type="GeneID" id="90040772"/>
<name>A0ABR1F1V7_9ASCO</name>
<evidence type="ECO:0000313" key="2">
    <source>
        <dbReference type="EMBL" id="KAK7203828.1"/>
    </source>
</evidence>
<dbReference type="RefSeq" id="XP_064766861.1">
    <property type="nucleotide sequence ID" value="XM_064915260.1"/>
</dbReference>
<dbReference type="Pfam" id="PF08315">
    <property type="entry name" value="cwf18"/>
    <property type="match status" value="1"/>
</dbReference>
<accession>A0ABR1F1V7</accession>
<dbReference type="Proteomes" id="UP001498771">
    <property type="component" value="Unassembled WGS sequence"/>
</dbReference>
<keyword evidence="3" id="KW-1185">Reference proteome</keyword>
<evidence type="ECO:0000313" key="3">
    <source>
        <dbReference type="Proteomes" id="UP001498771"/>
    </source>
</evidence>
<feature type="compositionally biased region" description="Basic and acidic residues" evidence="1">
    <location>
        <begin position="25"/>
        <end position="48"/>
    </location>
</feature>